<accession>A0ABU5MU45</accession>
<dbReference type="Pfam" id="PF13489">
    <property type="entry name" value="Methyltransf_23"/>
    <property type="match status" value="1"/>
</dbReference>
<keyword evidence="3" id="KW-1185">Reference proteome</keyword>
<sequence>MKHTACPNCGKKDLEEFFTIPNAPTQSLVTIKNREEALAIPRKDIVLTFCNSCGFIFNGEFDTSIDYYTQGYEDQQGFSPTFVKFITEVTNRVIDRYDIRNKQVIEIGCGKGDFIRLLSKLGNNRGVGIDPAYVPGRGEEVEGVRFIKEFYSDKHGDLQADLITCRHTMEHIHDTKGFMETVKSSIKEADPVLFFEVPSIVRILDIQAFWDIFYEHCTYFSPGSLARLFRQTGFEVLDMYLEYDKQYLFIEAKAADGISEKVHPLEESIEELKAKTKHFVEQINIQLGEWRERLSGFKAEGKKVVVWGGGSKSVGFLTQFADLDVIEHVCDINPHMQGNFIPGIGKQYVGPDFLEEYKPDVVIVMNSVYMNEIQKDLAGRGLHPQMLGL</sequence>
<feature type="domain" description="C-methyltransferase" evidence="1">
    <location>
        <begin position="276"/>
        <end position="377"/>
    </location>
</feature>
<evidence type="ECO:0000259" key="1">
    <source>
        <dbReference type="Pfam" id="PF08484"/>
    </source>
</evidence>
<name>A0ABU5MU45_9BACT</name>
<keyword evidence="2" id="KW-0489">Methyltransferase</keyword>
<dbReference type="CDD" id="cd02440">
    <property type="entry name" value="AdoMet_MTases"/>
    <property type="match status" value="1"/>
</dbReference>
<organism evidence="2 3">
    <name type="scientific">Pontiella agarivorans</name>
    <dbReference type="NCBI Taxonomy" id="3038953"/>
    <lineage>
        <taxon>Bacteria</taxon>
        <taxon>Pseudomonadati</taxon>
        <taxon>Kiritimatiellota</taxon>
        <taxon>Kiritimatiellia</taxon>
        <taxon>Kiritimatiellales</taxon>
        <taxon>Pontiellaceae</taxon>
        <taxon>Pontiella</taxon>
    </lineage>
</organism>
<dbReference type="EMBL" id="JARVCO010000004">
    <property type="protein sequence ID" value="MDZ8117732.1"/>
    <property type="molecule type" value="Genomic_DNA"/>
</dbReference>
<evidence type="ECO:0000313" key="2">
    <source>
        <dbReference type="EMBL" id="MDZ8117732.1"/>
    </source>
</evidence>
<dbReference type="RefSeq" id="WP_322607535.1">
    <property type="nucleotide sequence ID" value="NZ_JARVCO010000004.1"/>
</dbReference>
<dbReference type="GO" id="GO:0008168">
    <property type="term" value="F:methyltransferase activity"/>
    <property type="evidence" value="ECO:0007669"/>
    <property type="project" value="UniProtKB-KW"/>
</dbReference>
<dbReference type="PANTHER" id="PTHR43861">
    <property type="entry name" value="TRANS-ACONITATE 2-METHYLTRANSFERASE-RELATED"/>
    <property type="match status" value="1"/>
</dbReference>
<protein>
    <submittedName>
        <fullName evidence="2">Class I SAM-dependent methyltransferase</fullName>
    </submittedName>
</protein>
<keyword evidence="2" id="KW-0808">Transferase</keyword>
<evidence type="ECO:0000313" key="3">
    <source>
        <dbReference type="Proteomes" id="UP001290861"/>
    </source>
</evidence>
<dbReference type="Gene3D" id="3.40.50.150">
    <property type="entry name" value="Vaccinia Virus protein VP39"/>
    <property type="match status" value="1"/>
</dbReference>
<gene>
    <name evidence="2" type="ORF">P9H32_03770</name>
</gene>
<dbReference type="InterPro" id="IPR013691">
    <property type="entry name" value="MeTrfase_14"/>
</dbReference>
<dbReference type="GO" id="GO:0032259">
    <property type="term" value="P:methylation"/>
    <property type="evidence" value="ECO:0007669"/>
    <property type="project" value="UniProtKB-KW"/>
</dbReference>
<reference evidence="2 3" key="1">
    <citation type="journal article" date="2024" name="Appl. Environ. Microbiol.">
        <title>Pontiella agarivorans sp. nov., a novel marine anaerobic bacterium capable of degrading macroalgal polysaccharides and fixing nitrogen.</title>
        <authorList>
            <person name="Liu N."/>
            <person name="Kivenson V."/>
            <person name="Peng X."/>
            <person name="Cui Z."/>
            <person name="Lankiewicz T.S."/>
            <person name="Gosselin K.M."/>
            <person name="English C.J."/>
            <person name="Blair E.M."/>
            <person name="O'Malley M.A."/>
            <person name="Valentine D.L."/>
        </authorList>
    </citation>
    <scope>NUCLEOTIDE SEQUENCE [LARGE SCALE GENOMIC DNA]</scope>
    <source>
        <strain evidence="2 3">NLcol2</strain>
    </source>
</reference>
<dbReference type="Gene3D" id="3.40.50.720">
    <property type="entry name" value="NAD(P)-binding Rossmann-like Domain"/>
    <property type="match status" value="1"/>
</dbReference>
<dbReference type="InterPro" id="IPR029063">
    <property type="entry name" value="SAM-dependent_MTases_sf"/>
</dbReference>
<dbReference type="Proteomes" id="UP001290861">
    <property type="component" value="Unassembled WGS sequence"/>
</dbReference>
<proteinExistence type="predicted"/>
<comment type="caution">
    <text evidence="2">The sequence shown here is derived from an EMBL/GenBank/DDBJ whole genome shotgun (WGS) entry which is preliminary data.</text>
</comment>
<dbReference type="SUPFAM" id="SSF53335">
    <property type="entry name" value="S-adenosyl-L-methionine-dependent methyltransferases"/>
    <property type="match status" value="1"/>
</dbReference>
<dbReference type="Pfam" id="PF08484">
    <property type="entry name" value="Methyltransf_14"/>
    <property type="match status" value="1"/>
</dbReference>